<comment type="function">
    <text evidence="5">NDH-1 shuttles electrons from NADH, via FMN and iron-sulfur (Fe-S) centers, to quinones in the respiratory chain. The immediate electron acceptor for the enzyme in this species is believed to be ubiquinone. Couples the redox reaction to proton translocation (for every two electrons transferred, four hydrogen ions are translocated across the cytoplasmic membrane), and thus conserves the redox energy in a proton gradient. This subunit may bind ubiquinone.</text>
</comment>
<keyword evidence="5" id="KW-0874">Quinone</keyword>
<feature type="transmembrane region" description="Helical" evidence="5">
    <location>
        <begin position="279"/>
        <end position="299"/>
    </location>
</feature>
<dbReference type="PANTHER" id="PTHR11432:SF3">
    <property type="entry name" value="NADH-UBIQUINONE OXIDOREDUCTASE CHAIN 1"/>
    <property type="match status" value="1"/>
</dbReference>
<feature type="transmembrane region" description="Helical" evidence="5">
    <location>
        <begin position="248"/>
        <end position="267"/>
    </location>
</feature>
<gene>
    <name evidence="5 7" type="primary">nuoH</name>
    <name evidence="7" type="ORF">E0485_12500</name>
</gene>
<keyword evidence="3 5" id="KW-1133">Transmembrane helix</keyword>
<comment type="caution">
    <text evidence="7">The sequence shown here is derived from an EMBL/GenBank/DDBJ whole genome shotgun (WGS) entry which is preliminary data.</text>
</comment>
<keyword evidence="5" id="KW-1003">Cell membrane</keyword>
<evidence type="ECO:0000256" key="2">
    <source>
        <dbReference type="ARBA" id="ARBA00022692"/>
    </source>
</evidence>
<name>A0A4R4EAY2_9BACL</name>
<keyword evidence="7" id="KW-0560">Oxidoreductase</keyword>
<comment type="catalytic activity">
    <reaction evidence="5">
        <text>a quinone + NADH + 5 H(+)(in) = a quinol + NAD(+) + 4 H(+)(out)</text>
        <dbReference type="Rhea" id="RHEA:57888"/>
        <dbReference type="ChEBI" id="CHEBI:15378"/>
        <dbReference type="ChEBI" id="CHEBI:24646"/>
        <dbReference type="ChEBI" id="CHEBI:57540"/>
        <dbReference type="ChEBI" id="CHEBI:57945"/>
        <dbReference type="ChEBI" id="CHEBI:132124"/>
    </reaction>
</comment>
<evidence type="ECO:0000256" key="5">
    <source>
        <dbReference type="HAMAP-Rule" id="MF_01350"/>
    </source>
</evidence>
<proteinExistence type="inferred from homology"/>
<keyword evidence="2 5" id="KW-0812">Transmembrane</keyword>
<dbReference type="InterPro" id="IPR018086">
    <property type="entry name" value="NADH_UbQ_OxRdtase_su1_CS"/>
</dbReference>
<dbReference type="RefSeq" id="WP_132418387.1">
    <property type="nucleotide sequence ID" value="NZ_SKFG01000011.1"/>
</dbReference>
<dbReference type="EMBL" id="SKFG01000011">
    <property type="protein sequence ID" value="TCZ76799.1"/>
    <property type="molecule type" value="Genomic_DNA"/>
</dbReference>
<dbReference type="Pfam" id="PF00146">
    <property type="entry name" value="NADHdh"/>
    <property type="match status" value="1"/>
</dbReference>
<dbReference type="AlphaFoldDB" id="A0A4R4EAY2"/>
<evidence type="ECO:0000313" key="7">
    <source>
        <dbReference type="EMBL" id="TCZ76799.1"/>
    </source>
</evidence>
<dbReference type="PANTHER" id="PTHR11432">
    <property type="entry name" value="NADH DEHYDROGENASE SUBUNIT 1"/>
    <property type="match status" value="1"/>
</dbReference>
<comment type="similarity">
    <text evidence="5 6">Belongs to the complex I subunit 1 family.</text>
</comment>
<keyword evidence="8" id="KW-1185">Reference proteome</keyword>
<evidence type="ECO:0000256" key="1">
    <source>
        <dbReference type="ARBA" id="ARBA00004141"/>
    </source>
</evidence>
<feature type="transmembrane region" description="Helical" evidence="5">
    <location>
        <begin position="311"/>
        <end position="333"/>
    </location>
</feature>
<dbReference type="GO" id="GO:0009060">
    <property type="term" value="P:aerobic respiration"/>
    <property type="evidence" value="ECO:0007669"/>
    <property type="project" value="TreeGrafter"/>
</dbReference>
<dbReference type="HAMAP" id="MF_01350">
    <property type="entry name" value="NDH1_NuoH"/>
    <property type="match status" value="1"/>
</dbReference>
<evidence type="ECO:0000313" key="8">
    <source>
        <dbReference type="Proteomes" id="UP000295418"/>
    </source>
</evidence>
<evidence type="ECO:0000256" key="6">
    <source>
        <dbReference type="RuleBase" id="RU000471"/>
    </source>
</evidence>
<reference evidence="7 8" key="1">
    <citation type="submission" date="2019-03" db="EMBL/GenBank/DDBJ databases">
        <authorList>
            <person name="Kim M.K.M."/>
        </authorList>
    </citation>
    <scope>NUCLEOTIDE SEQUENCE [LARGE SCALE GENOMIC DNA]</scope>
    <source>
        <strain evidence="7 8">18JY21-1</strain>
    </source>
</reference>
<comment type="subunit">
    <text evidence="5">NDH-1 is composed of 14 different subunits. Subunits NuoA, H, J, K, L, M, N constitute the membrane sector of the complex.</text>
</comment>
<dbReference type="NCBIfam" id="NF004741">
    <property type="entry name" value="PRK06076.1-2"/>
    <property type="match status" value="1"/>
</dbReference>
<evidence type="ECO:0000256" key="4">
    <source>
        <dbReference type="ARBA" id="ARBA00023136"/>
    </source>
</evidence>
<dbReference type="GO" id="GO:0003954">
    <property type="term" value="F:NADH dehydrogenase activity"/>
    <property type="evidence" value="ECO:0007669"/>
    <property type="project" value="TreeGrafter"/>
</dbReference>
<dbReference type="InterPro" id="IPR001694">
    <property type="entry name" value="NADH_UbQ_OxRdtase_su1/FPO"/>
</dbReference>
<feature type="transmembrane region" description="Helical" evidence="5">
    <location>
        <begin position="119"/>
        <end position="138"/>
    </location>
</feature>
<dbReference type="GO" id="GO:0048038">
    <property type="term" value="F:quinone binding"/>
    <property type="evidence" value="ECO:0007669"/>
    <property type="project" value="UniProtKB-KW"/>
</dbReference>
<feature type="transmembrane region" description="Helical" evidence="5">
    <location>
        <begin position="159"/>
        <end position="183"/>
    </location>
</feature>
<keyword evidence="5" id="KW-0830">Ubiquinone</keyword>
<dbReference type="OrthoDB" id="9803734at2"/>
<accession>A0A4R4EAY2</accession>
<comment type="subcellular location">
    <subcellularLocation>
        <location evidence="5 6">Cell membrane</location>
        <topology evidence="5 6">Multi-pass membrane protein</topology>
    </subcellularLocation>
    <subcellularLocation>
        <location evidence="1">Membrane</location>
        <topology evidence="1">Multi-pass membrane protein</topology>
    </subcellularLocation>
</comment>
<feature type="transmembrane region" description="Helical" evidence="5">
    <location>
        <begin position="85"/>
        <end position="107"/>
    </location>
</feature>
<sequence length="340" mass="38218">MLHLLTEQLTWTNFAIFCAVAVALLLFVLVWVMLEIYFERKILGAMQFRIGPNRVGPFGLLQSAADVFKLLIKEDTIPRKAEKQLFVFAPILTFLPSFSIMAVLPYADGFLHADINVGLLYALSLSGISTVGIILAGWSSNNKYALIGGMRSAAQMISYEIPIIISVVGVVMMTGSMNIRLIVEGQAGYFWNWNFLPQIIGFVVFVIASVSELNRTPFDLPEAESELVAGYHVEYSGFRFAFYMLAEYIYMFVFSALIVLIFLGGWNAPFPQLDFIPDVIWFLIKVCCIIFFLIWLRATLPRVRLDQLMGLGWKVLLPLSLLNIFVTAAYMGIKSWIIGG</sequence>
<dbReference type="GO" id="GO:0016655">
    <property type="term" value="F:oxidoreductase activity, acting on NAD(P)H, quinone or similar compound as acceptor"/>
    <property type="evidence" value="ECO:0007669"/>
    <property type="project" value="UniProtKB-UniRule"/>
</dbReference>
<dbReference type="EC" id="7.1.1.-" evidence="5"/>
<feature type="transmembrane region" description="Helical" evidence="5">
    <location>
        <begin position="14"/>
        <end position="38"/>
    </location>
</feature>
<evidence type="ECO:0000256" key="3">
    <source>
        <dbReference type="ARBA" id="ARBA00022989"/>
    </source>
</evidence>
<organism evidence="7 8">
    <name type="scientific">Paenibacillus albiflavus</name>
    <dbReference type="NCBI Taxonomy" id="2545760"/>
    <lineage>
        <taxon>Bacteria</taxon>
        <taxon>Bacillati</taxon>
        <taxon>Bacillota</taxon>
        <taxon>Bacilli</taxon>
        <taxon>Bacillales</taxon>
        <taxon>Paenibacillaceae</taxon>
        <taxon>Paenibacillus</taxon>
    </lineage>
</organism>
<feature type="transmembrane region" description="Helical" evidence="5">
    <location>
        <begin position="189"/>
        <end position="210"/>
    </location>
</feature>
<dbReference type="PROSITE" id="PS00668">
    <property type="entry name" value="COMPLEX1_ND1_2"/>
    <property type="match status" value="1"/>
</dbReference>
<keyword evidence="5 6" id="KW-0520">NAD</keyword>
<dbReference type="Proteomes" id="UP000295418">
    <property type="component" value="Unassembled WGS sequence"/>
</dbReference>
<dbReference type="GO" id="GO:0005886">
    <property type="term" value="C:plasma membrane"/>
    <property type="evidence" value="ECO:0007669"/>
    <property type="project" value="UniProtKB-SubCell"/>
</dbReference>
<keyword evidence="5" id="KW-1278">Translocase</keyword>
<protein>
    <recommendedName>
        <fullName evidence="5">NADH-quinone oxidoreductase subunit H</fullName>
        <ecNumber evidence="5">7.1.1.-</ecNumber>
    </recommendedName>
    <alternativeName>
        <fullName evidence="5">NADH dehydrogenase I subunit H</fullName>
    </alternativeName>
    <alternativeName>
        <fullName evidence="5">NDH-1 subunit H</fullName>
    </alternativeName>
</protein>
<keyword evidence="4 5" id="KW-0472">Membrane</keyword>